<dbReference type="GO" id="GO:0043235">
    <property type="term" value="C:receptor complex"/>
    <property type="evidence" value="ECO:0007669"/>
    <property type="project" value="TreeGrafter"/>
</dbReference>
<evidence type="ECO:0000313" key="5">
    <source>
        <dbReference type="Proteomes" id="UP000194236"/>
    </source>
</evidence>
<keyword evidence="2" id="KW-0812">Transmembrane</keyword>
<proteinExistence type="predicted"/>
<dbReference type="GO" id="GO:0042562">
    <property type="term" value="F:hormone binding"/>
    <property type="evidence" value="ECO:0007669"/>
    <property type="project" value="TreeGrafter"/>
</dbReference>
<dbReference type="GO" id="GO:0016324">
    <property type="term" value="C:apical plasma membrane"/>
    <property type="evidence" value="ECO:0007669"/>
    <property type="project" value="TreeGrafter"/>
</dbReference>
<feature type="transmembrane region" description="Helical" evidence="2">
    <location>
        <begin position="110"/>
        <end position="129"/>
    </location>
</feature>
<evidence type="ECO:0000313" key="4">
    <source>
        <dbReference type="EMBL" id="OTF70832.1"/>
    </source>
</evidence>
<name>A0A1Y3AQT3_EURMA</name>
<feature type="domain" description="EGF-like" evidence="3">
    <location>
        <begin position="52"/>
        <end position="90"/>
    </location>
</feature>
<gene>
    <name evidence="4" type="ORF">BLA29_013697</name>
</gene>
<sequence length="134" mass="15009">PNPCQLNHVNPCSHQCLLIPRGYRCSCPDGLQHSVFGSISKCNSAFEHPLAMPYKCECKNGGSCMFTNNDDDNEKIICKCLDNFVGNHCEDSVAKTKLNSRWVLRTTPSLLLLLFALILASLVFVIVYFQKKNL</sequence>
<keyword evidence="5" id="KW-1185">Reference proteome</keyword>
<dbReference type="PROSITE" id="PS50026">
    <property type="entry name" value="EGF_3"/>
    <property type="match status" value="1"/>
</dbReference>
<keyword evidence="1" id="KW-1015">Disulfide bond</keyword>
<comment type="caution">
    <text evidence="4">The sequence shown here is derived from an EMBL/GenBank/DDBJ whole genome shotgun (WGS) entry which is preliminary data.</text>
</comment>
<accession>A0A1Y3AQT3</accession>
<dbReference type="OrthoDB" id="6262482at2759"/>
<dbReference type="AlphaFoldDB" id="A0A1Y3AQT3"/>
<dbReference type="PROSITE" id="PS00022">
    <property type="entry name" value="EGF_1"/>
    <property type="match status" value="1"/>
</dbReference>
<comment type="caution">
    <text evidence="1">Lacks conserved residue(s) required for the propagation of feature annotation.</text>
</comment>
<evidence type="ECO:0000256" key="2">
    <source>
        <dbReference type="SAM" id="Phobius"/>
    </source>
</evidence>
<feature type="non-terminal residue" evidence="4">
    <location>
        <position position="1"/>
    </location>
</feature>
<evidence type="ECO:0000259" key="3">
    <source>
        <dbReference type="PROSITE" id="PS50026"/>
    </source>
</evidence>
<dbReference type="SMART" id="SM00181">
    <property type="entry name" value="EGF"/>
    <property type="match status" value="2"/>
</dbReference>
<dbReference type="Gene3D" id="2.10.25.10">
    <property type="entry name" value="Laminin"/>
    <property type="match status" value="2"/>
</dbReference>
<organism evidence="4 5">
    <name type="scientific">Euroglyphus maynei</name>
    <name type="common">Mayne's house dust mite</name>
    <dbReference type="NCBI Taxonomy" id="6958"/>
    <lineage>
        <taxon>Eukaryota</taxon>
        <taxon>Metazoa</taxon>
        <taxon>Ecdysozoa</taxon>
        <taxon>Arthropoda</taxon>
        <taxon>Chelicerata</taxon>
        <taxon>Arachnida</taxon>
        <taxon>Acari</taxon>
        <taxon>Acariformes</taxon>
        <taxon>Sarcoptiformes</taxon>
        <taxon>Astigmata</taxon>
        <taxon>Psoroptidia</taxon>
        <taxon>Analgoidea</taxon>
        <taxon>Pyroglyphidae</taxon>
        <taxon>Pyroglyphinae</taxon>
        <taxon>Euroglyphus</taxon>
    </lineage>
</organism>
<keyword evidence="2" id="KW-0472">Membrane</keyword>
<evidence type="ECO:0000256" key="1">
    <source>
        <dbReference type="PROSITE-ProRule" id="PRU00076"/>
    </source>
</evidence>
<dbReference type="InterPro" id="IPR051221">
    <property type="entry name" value="LDLR-related"/>
</dbReference>
<dbReference type="PANTHER" id="PTHR22722:SF15">
    <property type="entry name" value="LOW-DENSITY LIPOPROTEIN RECEPTOR-RELATED"/>
    <property type="match status" value="1"/>
</dbReference>
<keyword evidence="1" id="KW-0245">EGF-like domain</keyword>
<dbReference type="Proteomes" id="UP000194236">
    <property type="component" value="Unassembled WGS sequence"/>
</dbReference>
<dbReference type="SUPFAM" id="SSF57196">
    <property type="entry name" value="EGF/Laminin"/>
    <property type="match status" value="2"/>
</dbReference>
<feature type="disulfide bond" evidence="1">
    <location>
        <begin position="80"/>
        <end position="89"/>
    </location>
</feature>
<reference evidence="4 5" key="1">
    <citation type="submission" date="2017-03" db="EMBL/GenBank/DDBJ databases">
        <title>Genome Survey of Euroglyphus maynei.</title>
        <authorList>
            <person name="Arlian L.G."/>
            <person name="Morgan M.S."/>
            <person name="Rider S.D."/>
        </authorList>
    </citation>
    <scope>NUCLEOTIDE SEQUENCE [LARGE SCALE GENOMIC DNA]</scope>
    <source>
        <strain evidence="4">Arlian Lab</strain>
        <tissue evidence="4">Whole body</tissue>
    </source>
</reference>
<dbReference type="PANTHER" id="PTHR22722">
    <property type="entry name" value="LOW-DENSITY LIPOPROTEIN RECEPTOR-RELATED PROTEIN 2-RELATED"/>
    <property type="match status" value="1"/>
</dbReference>
<dbReference type="EMBL" id="MUJZ01063793">
    <property type="protein sequence ID" value="OTF70832.1"/>
    <property type="molecule type" value="Genomic_DNA"/>
</dbReference>
<dbReference type="InterPro" id="IPR000742">
    <property type="entry name" value="EGF"/>
</dbReference>
<keyword evidence="2" id="KW-1133">Transmembrane helix</keyword>
<dbReference type="GO" id="GO:0006898">
    <property type="term" value="P:receptor-mediated endocytosis"/>
    <property type="evidence" value="ECO:0007669"/>
    <property type="project" value="TreeGrafter"/>
</dbReference>
<protein>
    <recommendedName>
        <fullName evidence="3">EGF-like domain-containing protein</fullName>
    </recommendedName>
</protein>